<reference evidence="3 4" key="1">
    <citation type="submission" date="2016-11" db="EMBL/GenBank/DDBJ databases">
        <authorList>
            <person name="Jaros S."/>
            <person name="Januszkiewicz K."/>
            <person name="Wedrychowicz H."/>
        </authorList>
    </citation>
    <scope>NUCLEOTIDE SEQUENCE [LARGE SCALE GENOMIC DNA]</scope>
    <source>
        <strain evidence="3 4">DSM 24574</strain>
    </source>
</reference>
<feature type="coiled-coil region" evidence="1">
    <location>
        <begin position="338"/>
        <end position="365"/>
    </location>
</feature>
<proteinExistence type="predicted"/>
<evidence type="ECO:0000313" key="3">
    <source>
        <dbReference type="EMBL" id="SHH89192.1"/>
    </source>
</evidence>
<feature type="signal peptide" evidence="2">
    <location>
        <begin position="1"/>
        <end position="19"/>
    </location>
</feature>
<name>A0A1M5WP81_9BACT</name>
<dbReference type="STRING" id="947013.SAMN04488109_5873"/>
<feature type="chain" id="PRO_5012251813" evidence="2">
    <location>
        <begin position="20"/>
        <end position="367"/>
    </location>
</feature>
<evidence type="ECO:0000313" key="4">
    <source>
        <dbReference type="Proteomes" id="UP000184212"/>
    </source>
</evidence>
<dbReference type="EMBL" id="FQWQ01000005">
    <property type="protein sequence ID" value="SHH89192.1"/>
    <property type="molecule type" value="Genomic_DNA"/>
</dbReference>
<evidence type="ECO:0000256" key="2">
    <source>
        <dbReference type="SAM" id="SignalP"/>
    </source>
</evidence>
<dbReference type="AlphaFoldDB" id="A0A1M5WP81"/>
<keyword evidence="1" id="KW-0175">Coiled coil</keyword>
<organism evidence="3 4">
    <name type="scientific">Chryseolinea serpens</name>
    <dbReference type="NCBI Taxonomy" id="947013"/>
    <lineage>
        <taxon>Bacteria</taxon>
        <taxon>Pseudomonadati</taxon>
        <taxon>Bacteroidota</taxon>
        <taxon>Cytophagia</taxon>
        <taxon>Cytophagales</taxon>
        <taxon>Fulvivirgaceae</taxon>
        <taxon>Chryseolinea</taxon>
    </lineage>
</organism>
<keyword evidence="4" id="KW-1185">Reference proteome</keyword>
<accession>A0A1M5WP81</accession>
<protein>
    <submittedName>
        <fullName evidence="3">Uncharacterized protein</fullName>
    </submittedName>
</protein>
<dbReference type="OrthoDB" id="9808753at2"/>
<keyword evidence="2" id="KW-0732">Signal</keyword>
<gene>
    <name evidence="3" type="ORF">SAMN04488109_5873</name>
</gene>
<sequence length="367" mass="39190">MKKNYLILILLLVASNSIAQWLPSGATTGNIYYGNGNVGIGTTSTTVNAKVEIVSDNSMLRLRGTQFSTNTPLDILNLGLTGSGANNLTFRVGFPYAGGVNAGGRLDLIKLLNGNTIFATSESGTQLGNVGIGTTTPLSLFSLVKAQLGTNTDGLDGSMLYLNNGPTPDGSIIVKSHVLPNQVIGALKFHVSPDNLNYSQAAIKAIAGTGSVASILAFYTSTNNTQHAGNEVMRIQNSSVGIGTTNPDAMLAVKGTIHAQEVKVDLSVPGPDYVFERTYDLFSLENLKTYITENKHLPEIPSANQMKEAGIDLGDMNMLLLKKIEELTLYSIQQNELVKDQQKLLSEQKSKLDQLEAAVAEIKKSLK</sequence>
<evidence type="ECO:0000256" key="1">
    <source>
        <dbReference type="SAM" id="Coils"/>
    </source>
</evidence>
<dbReference type="Proteomes" id="UP000184212">
    <property type="component" value="Unassembled WGS sequence"/>
</dbReference>
<dbReference type="RefSeq" id="WP_073141797.1">
    <property type="nucleotide sequence ID" value="NZ_FQWQ01000005.1"/>
</dbReference>